<evidence type="ECO:0000313" key="2">
    <source>
        <dbReference type="EMBL" id="TQM32504.1"/>
    </source>
</evidence>
<dbReference type="PANTHER" id="PTHR38030:SF2">
    <property type="entry name" value="PROTOPORPHYRINOGEN IX DEHYDROGENASE [QUINONE]"/>
    <property type="match status" value="1"/>
</dbReference>
<dbReference type="InterPro" id="IPR052200">
    <property type="entry name" value="Protoporphyrinogen_IX_DH"/>
</dbReference>
<dbReference type="GO" id="GO:0010181">
    <property type="term" value="F:FMN binding"/>
    <property type="evidence" value="ECO:0007669"/>
    <property type="project" value="InterPro"/>
</dbReference>
<dbReference type="PANTHER" id="PTHR38030">
    <property type="entry name" value="PROTOPORPHYRINOGEN IX DEHYDROGENASE [MENAQUINONE]"/>
    <property type="match status" value="1"/>
</dbReference>
<organism evidence="2 3">
    <name type="scientific">Nocardia bhagyanarayanae</name>
    <dbReference type="NCBI Taxonomy" id="1215925"/>
    <lineage>
        <taxon>Bacteria</taxon>
        <taxon>Bacillati</taxon>
        <taxon>Actinomycetota</taxon>
        <taxon>Actinomycetes</taxon>
        <taxon>Mycobacteriales</taxon>
        <taxon>Nocardiaceae</taxon>
        <taxon>Nocardia</taxon>
    </lineage>
</organism>
<protein>
    <submittedName>
        <fullName evidence="2">Menaquinone-dependent protoporphyrinogen oxidase</fullName>
    </submittedName>
</protein>
<keyword evidence="3" id="KW-1185">Reference proteome</keyword>
<dbReference type="InterPro" id="IPR001226">
    <property type="entry name" value="Flavodoxin_CS"/>
</dbReference>
<dbReference type="Proteomes" id="UP000316331">
    <property type="component" value="Unassembled WGS sequence"/>
</dbReference>
<evidence type="ECO:0000259" key="1">
    <source>
        <dbReference type="PROSITE" id="PS50902"/>
    </source>
</evidence>
<name>A0A543FFH2_9NOCA</name>
<dbReference type="Pfam" id="PF12724">
    <property type="entry name" value="Flavodoxin_5"/>
    <property type="match status" value="1"/>
</dbReference>
<dbReference type="InterPro" id="IPR008254">
    <property type="entry name" value="Flavodoxin/NO_synth"/>
</dbReference>
<reference evidence="2 3" key="1">
    <citation type="submission" date="2019-06" db="EMBL/GenBank/DDBJ databases">
        <title>Sequencing the genomes of 1000 actinobacteria strains.</title>
        <authorList>
            <person name="Klenk H.-P."/>
        </authorList>
    </citation>
    <scope>NUCLEOTIDE SEQUENCE [LARGE SCALE GENOMIC DNA]</scope>
    <source>
        <strain evidence="2 3">DSM 103495</strain>
    </source>
</reference>
<dbReference type="AlphaFoldDB" id="A0A543FFH2"/>
<evidence type="ECO:0000313" key="3">
    <source>
        <dbReference type="Proteomes" id="UP000316331"/>
    </source>
</evidence>
<dbReference type="GO" id="GO:0070819">
    <property type="term" value="F:menaquinone-dependent protoporphyrinogen oxidase activity"/>
    <property type="evidence" value="ECO:0007669"/>
    <property type="project" value="TreeGrafter"/>
</dbReference>
<proteinExistence type="predicted"/>
<dbReference type="RefSeq" id="WP_246124125.1">
    <property type="nucleotide sequence ID" value="NZ_VFPG01000001.1"/>
</dbReference>
<dbReference type="GO" id="GO:0006783">
    <property type="term" value="P:heme biosynthetic process"/>
    <property type="evidence" value="ECO:0007669"/>
    <property type="project" value="TreeGrafter"/>
</dbReference>
<dbReference type="InterPro" id="IPR026816">
    <property type="entry name" value="Flavodoxin_dom"/>
</dbReference>
<sequence>MAVLYATEQGSTRDIAEFIADDLAGRGTRVELSDIAHAPELSRFDAVVLGSAIHDMDLLPEAVTYIGNHREALAATDVWLFSVGVRPALRGPIGRRLARTVPKKIAGLRDSISPRDYIGFAGKYERAGVSWKARTLFRLTGGTRYGDLRDWRAIRAWSDTIAHGLGLRAATATTIHP</sequence>
<dbReference type="Gene3D" id="3.40.50.360">
    <property type="match status" value="1"/>
</dbReference>
<dbReference type="SUPFAM" id="SSF52218">
    <property type="entry name" value="Flavoproteins"/>
    <property type="match status" value="1"/>
</dbReference>
<accession>A0A543FFH2</accession>
<dbReference type="EMBL" id="VFPG01000001">
    <property type="protein sequence ID" value="TQM32504.1"/>
    <property type="molecule type" value="Genomic_DNA"/>
</dbReference>
<dbReference type="PROSITE" id="PS50902">
    <property type="entry name" value="FLAVODOXIN_LIKE"/>
    <property type="match status" value="1"/>
</dbReference>
<dbReference type="InterPro" id="IPR029039">
    <property type="entry name" value="Flavoprotein-like_sf"/>
</dbReference>
<feature type="domain" description="Flavodoxin-like" evidence="1">
    <location>
        <begin position="1"/>
        <end position="136"/>
    </location>
</feature>
<gene>
    <name evidence="2" type="ORF">FB390_4187</name>
</gene>
<dbReference type="PROSITE" id="PS00201">
    <property type="entry name" value="FLAVODOXIN"/>
    <property type="match status" value="1"/>
</dbReference>
<comment type="caution">
    <text evidence="2">The sequence shown here is derived from an EMBL/GenBank/DDBJ whole genome shotgun (WGS) entry which is preliminary data.</text>
</comment>
<dbReference type="GO" id="GO:0009055">
    <property type="term" value="F:electron transfer activity"/>
    <property type="evidence" value="ECO:0007669"/>
    <property type="project" value="InterPro"/>
</dbReference>